<keyword evidence="3" id="KW-1185">Reference proteome</keyword>
<comment type="caution">
    <text evidence="2">The sequence shown here is derived from an EMBL/GenBank/DDBJ whole genome shotgun (WGS) entry which is preliminary data.</text>
</comment>
<evidence type="ECO:0000259" key="1">
    <source>
        <dbReference type="Pfam" id="PF09423"/>
    </source>
</evidence>
<dbReference type="OrthoDB" id="327733at2"/>
<dbReference type="AlphaFoldDB" id="A0A177PI19"/>
<dbReference type="STRING" id="702114.A1355_17150"/>
<dbReference type="Proteomes" id="UP000077628">
    <property type="component" value="Unassembled WGS sequence"/>
</dbReference>
<sequence length="324" mass="36427">MNDTTIAFASCMDADADPIQNVWDRIRAQKPNVLVLLGDSVYMDFSFGFLGSPKPRGKPYRMSPEDFAAALYACYRKQWQVKSFRRLIGEVSQIAMTWDDHDFAWNNSRGRDQSDCKEAVPKAKRLISRGLFMQFKHCLQTKNSGGSDYPPPPDLAELLAGEDQGIQTVLDVENVRIVTLDGRTFREAPSRLTAWMHGEAQLEWMSQQFDQWQSHKIIASGSTLKLGGESWHDYRDYQWMLARAPQNAIVLTGDIHRNVGPLAHGDPDRFWEVVSSGAARPGVGGFLNIGGGSGRFGILKCGEHAEVRLHETTTEDGCPFRRIY</sequence>
<protein>
    <recommendedName>
        <fullName evidence="1">PhoD-like phosphatase metallophosphatase domain-containing protein</fullName>
    </recommendedName>
</protein>
<dbReference type="SUPFAM" id="SSF56300">
    <property type="entry name" value="Metallo-dependent phosphatases"/>
    <property type="match status" value="1"/>
</dbReference>
<dbReference type="RefSeq" id="WP_064023980.1">
    <property type="nucleotide sequence ID" value="NZ_LUUK01000006.1"/>
</dbReference>
<feature type="domain" description="PhoD-like phosphatase metallophosphatase" evidence="1">
    <location>
        <begin position="7"/>
        <end position="284"/>
    </location>
</feature>
<gene>
    <name evidence="2" type="ORF">A1355_17150</name>
</gene>
<dbReference type="PANTHER" id="PTHR33987:SF1">
    <property type="entry name" value="CALCINEURIN-LIKE METALLO-PHOSPHOESTERASE SUPERFAMILY PROTEIN"/>
    <property type="match status" value="1"/>
</dbReference>
<proteinExistence type="predicted"/>
<dbReference type="InterPro" id="IPR029052">
    <property type="entry name" value="Metallo-depent_PP-like"/>
</dbReference>
<dbReference type="Pfam" id="PF09423">
    <property type="entry name" value="PhoD"/>
    <property type="match status" value="1"/>
</dbReference>
<dbReference type="EMBL" id="LUUK01000006">
    <property type="protein sequence ID" value="OAI29030.1"/>
    <property type="molecule type" value="Genomic_DNA"/>
</dbReference>
<evidence type="ECO:0000313" key="3">
    <source>
        <dbReference type="Proteomes" id="UP000077628"/>
    </source>
</evidence>
<dbReference type="InterPro" id="IPR038607">
    <property type="entry name" value="PhoD-like_sf"/>
</dbReference>
<organism evidence="2 3">
    <name type="scientific">Methylomonas koyamae</name>
    <dbReference type="NCBI Taxonomy" id="702114"/>
    <lineage>
        <taxon>Bacteria</taxon>
        <taxon>Pseudomonadati</taxon>
        <taxon>Pseudomonadota</taxon>
        <taxon>Gammaproteobacteria</taxon>
        <taxon>Methylococcales</taxon>
        <taxon>Methylococcaceae</taxon>
        <taxon>Methylomonas</taxon>
    </lineage>
</organism>
<evidence type="ECO:0000313" key="2">
    <source>
        <dbReference type="EMBL" id="OAI29030.1"/>
    </source>
</evidence>
<reference evidence="3" key="1">
    <citation type="submission" date="2016-03" db="EMBL/GenBank/DDBJ databases">
        <authorList>
            <person name="Heylen K."/>
            <person name="De Vos P."/>
            <person name="Vekeman B."/>
        </authorList>
    </citation>
    <scope>NUCLEOTIDE SEQUENCE [LARGE SCALE GENOMIC DNA]</scope>
    <source>
        <strain evidence="3">R-45383</strain>
    </source>
</reference>
<name>A0A177PI19_9GAMM</name>
<dbReference type="InterPro" id="IPR018946">
    <property type="entry name" value="PhoD-like_MPP"/>
</dbReference>
<dbReference type="Gene3D" id="3.60.21.70">
    <property type="entry name" value="PhoD-like phosphatase"/>
    <property type="match status" value="1"/>
</dbReference>
<accession>A0A177PI19</accession>
<dbReference type="PANTHER" id="PTHR33987">
    <property type="entry name" value="CALCINEURIN-LIKE METALLO-PHOSPHOESTERASE SUPERFAMILY PROTEIN"/>
    <property type="match status" value="1"/>
</dbReference>